<dbReference type="InterPro" id="IPR001279">
    <property type="entry name" value="Metallo-B-lactamas"/>
</dbReference>
<protein>
    <submittedName>
        <fullName evidence="3">MBL fold metallo-hydrolase</fullName>
    </submittedName>
</protein>
<dbReference type="EMBL" id="CP114029">
    <property type="protein sequence ID" value="WAP69742.1"/>
    <property type="molecule type" value="Genomic_DNA"/>
</dbReference>
<reference evidence="3" key="1">
    <citation type="submission" date="2022-12" db="EMBL/GenBank/DDBJ databases">
        <title>Jiella pelagia sp. nov., isolated from phosphonate enriched culture of Northwest Pacific surface seawater.</title>
        <authorList>
            <person name="Shin D.Y."/>
            <person name="Hwang C.Y."/>
        </authorList>
    </citation>
    <scope>NUCLEOTIDE SEQUENCE</scope>
    <source>
        <strain evidence="3">HL-NP1</strain>
    </source>
</reference>
<proteinExistence type="predicted"/>
<dbReference type="SUPFAM" id="SSF56281">
    <property type="entry name" value="Metallo-hydrolase/oxidoreductase"/>
    <property type="match status" value="1"/>
</dbReference>
<evidence type="ECO:0000313" key="4">
    <source>
        <dbReference type="Proteomes" id="UP001164020"/>
    </source>
</evidence>
<dbReference type="SMART" id="SM00849">
    <property type="entry name" value="Lactamase_B"/>
    <property type="match status" value="1"/>
</dbReference>
<organism evidence="3 4">
    <name type="scientific">Jiella pelagia</name>
    <dbReference type="NCBI Taxonomy" id="2986949"/>
    <lineage>
        <taxon>Bacteria</taxon>
        <taxon>Pseudomonadati</taxon>
        <taxon>Pseudomonadota</taxon>
        <taxon>Alphaproteobacteria</taxon>
        <taxon>Hyphomicrobiales</taxon>
        <taxon>Aurantimonadaceae</taxon>
        <taxon>Jiella</taxon>
    </lineage>
</organism>
<sequence>MRLAEHPLQSPLAEVLAAPPGEAVRLYWLGQAGFVVEGGGRRVVVDPYLSNSLAEKYRGRRFAHERMMPPPVGPGEIAHVIAVLATHAHTDHLDPGTLPQLLRNNPGASLVVPRSARDVALERSGVGAERLIAIEAGERVELPGLSIAATRAAHETLERDGHGFHRFLGLAITLGGATIFHSGDTVPFDGQVEEVRALNASLALLPVNGRDGERSANGVPGNMDMSEALELCRAARIGAMIAHHFGLFSFNTVARETVEALASRCDLPHAVAARIDRVYGLGPVQAG</sequence>
<dbReference type="Gene3D" id="3.60.15.10">
    <property type="entry name" value="Ribonuclease Z/Hydroxyacylglutathione hydrolase-like"/>
    <property type="match status" value="1"/>
</dbReference>
<dbReference type="Proteomes" id="UP001164020">
    <property type="component" value="Chromosome"/>
</dbReference>
<gene>
    <name evidence="3" type="ORF">OH818_05945</name>
</gene>
<dbReference type="InterPro" id="IPR050114">
    <property type="entry name" value="UPF0173_UPF0282_UlaG_hydrolase"/>
</dbReference>
<evidence type="ECO:0000256" key="1">
    <source>
        <dbReference type="ARBA" id="ARBA00022801"/>
    </source>
</evidence>
<evidence type="ECO:0000259" key="2">
    <source>
        <dbReference type="SMART" id="SM00849"/>
    </source>
</evidence>
<dbReference type="RefSeq" id="WP_268882174.1">
    <property type="nucleotide sequence ID" value="NZ_CP114029.1"/>
</dbReference>
<dbReference type="PANTHER" id="PTHR43546">
    <property type="entry name" value="UPF0173 METAL-DEPENDENT HYDROLASE MJ1163-RELATED"/>
    <property type="match status" value="1"/>
</dbReference>
<dbReference type="InterPro" id="IPR036866">
    <property type="entry name" value="RibonucZ/Hydroxyglut_hydro"/>
</dbReference>
<dbReference type="PANTHER" id="PTHR43546:SF9">
    <property type="entry name" value="L-ASCORBATE-6-PHOSPHATE LACTONASE ULAG-RELATED"/>
    <property type="match status" value="1"/>
</dbReference>
<feature type="domain" description="Metallo-beta-lactamase" evidence="2">
    <location>
        <begin position="30"/>
        <end position="222"/>
    </location>
</feature>
<name>A0ABY7C0W4_9HYPH</name>
<accession>A0ABY7C0W4</accession>
<evidence type="ECO:0000313" key="3">
    <source>
        <dbReference type="EMBL" id="WAP69742.1"/>
    </source>
</evidence>
<keyword evidence="4" id="KW-1185">Reference proteome</keyword>
<keyword evidence="1" id="KW-0378">Hydrolase</keyword>
<dbReference type="Pfam" id="PF12706">
    <property type="entry name" value="Lactamase_B_2"/>
    <property type="match status" value="1"/>
</dbReference>